<feature type="region of interest" description="Disordered" evidence="1">
    <location>
        <begin position="589"/>
        <end position="673"/>
    </location>
</feature>
<reference evidence="3 4" key="1">
    <citation type="journal article" date="2023" name="Elife">
        <title>Identification of key yeast species and microbe-microbe interactions impacting larval growth of Drosophila in the wild.</title>
        <authorList>
            <person name="Mure A."/>
            <person name="Sugiura Y."/>
            <person name="Maeda R."/>
            <person name="Honda K."/>
            <person name="Sakurai N."/>
            <person name="Takahashi Y."/>
            <person name="Watada M."/>
            <person name="Katoh T."/>
            <person name="Gotoh A."/>
            <person name="Gotoh Y."/>
            <person name="Taniguchi I."/>
            <person name="Nakamura K."/>
            <person name="Hayashi T."/>
            <person name="Katayama T."/>
            <person name="Uemura T."/>
            <person name="Hattori Y."/>
        </authorList>
    </citation>
    <scope>NUCLEOTIDE SEQUENCE [LARGE SCALE GENOMIC DNA]</scope>
    <source>
        <strain evidence="3 4">SC-9</strain>
    </source>
</reference>
<organism evidence="3 4">
    <name type="scientific">Saccharomycopsis crataegensis</name>
    <dbReference type="NCBI Taxonomy" id="43959"/>
    <lineage>
        <taxon>Eukaryota</taxon>
        <taxon>Fungi</taxon>
        <taxon>Dikarya</taxon>
        <taxon>Ascomycota</taxon>
        <taxon>Saccharomycotina</taxon>
        <taxon>Saccharomycetes</taxon>
        <taxon>Saccharomycopsidaceae</taxon>
        <taxon>Saccharomycopsis</taxon>
    </lineage>
</organism>
<dbReference type="AlphaFoldDB" id="A0AAV5QVY2"/>
<dbReference type="PANTHER" id="PTHR28208:SF3">
    <property type="entry name" value="PHOSPHATIDATE PHOSPHATASE APP1"/>
    <property type="match status" value="1"/>
</dbReference>
<gene>
    <name evidence="3" type="ORF">DASC09_059260</name>
</gene>
<accession>A0AAV5QVY2</accession>
<feature type="domain" description="Phosphatidate phosphatase APP1 catalytic" evidence="2">
    <location>
        <begin position="309"/>
        <end position="459"/>
    </location>
</feature>
<keyword evidence="4" id="KW-1185">Reference proteome</keyword>
<feature type="compositionally biased region" description="Polar residues" evidence="1">
    <location>
        <begin position="90"/>
        <end position="99"/>
    </location>
</feature>
<dbReference type="RefSeq" id="XP_064855582.1">
    <property type="nucleotide sequence ID" value="XM_064999510.1"/>
</dbReference>
<feature type="compositionally biased region" description="Polar residues" evidence="1">
    <location>
        <begin position="690"/>
        <end position="703"/>
    </location>
</feature>
<dbReference type="Pfam" id="PF09949">
    <property type="entry name" value="APP1_cat"/>
    <property type="match status" value="1"/>
</dbReference>
<dbReference type="GO" id="GO:0030479">
    <property type="term" value="C:actin cortical patch"/>
    <property type="evidence" value="ECO:0007669"/>
    <property type="project" value="TreeGrafter"/>
</dbReference>
<evidence type="ECO:0000259" key="2">
    <source>
        <dbReference type="Pfam" id="PF09949"/>
    </source>
</evidence>
<dbReference type="InterPro" id="IPR052935">
    <property type="entry name" value="Mg2+_PAP"/>
</dbReference>
<name>A0AAV5QVY2_9ASCO</name>
<comment type="caution">
    <text evidence="3">The sequence shown here is derived from an EMBL/GenBank/DDBJ whole genome shotgun (WGS) entry which is preliminary data.</text>
</comment>
<feature type="compositionally biased region" description="Basic residues" evidence="1">
    <location>
        <begin position="656"/>
        <end position="668"/>
    </location>
</feature>
<feature type="region of interest" description="Disordered" evidence="1">
    <location>
        <begin position="686"/>
        <end position="718"/>
    </location>
</feature>
<dbReference type="GeneID" id="90076575"/>
<sequence length="837" mass="93159">MPSGYSYSTSTYTSHEDDEDISFKKIGSFFNSLKSEGKPLLSKLANEARTKGSTLMSENLARFSDNPDYNSSNMRSEFIDSKDTSGAREPQTTYDENGNTMLEVPENSEITIYPSYTLYKDGNYYVEVRGWLTAPGTMNRKNRIVFSLAKQLIKPGSSKTADFLASNFAMQTTGHPGNANSLSSAYKDDDTLSLRSSASDNSLSGSTIFYDSNDAKSLNTPEEVLRQRIAYFFAKSLTNVPLTIIICSEEKLSPEDLITERVETDLNGKFELTIRTPYKPSLVQVMVSNYSSEPTLSFQEVLYIEPEGISVISDIDDTIKHTEVTSDKRTVFNNVFVKDLKDSAIEGTAKFYWNLFENHHCLFHYVSNSPWQLYPTIRKFFEIQKFPPGSIHLKQYTGNILSSLMEPAVERKRNTLYRIFEEFPRRKFLLIGDTGEQDFDAYLDVMRKFPSQVLRMYLRVVPGSLSDFNDIKVLRELRRLLSLRNEKLQLKKDYRKFAANLNEKHISDRPGPALPPRSNIQNNSTSADDSSSPETSEDEMEQPDYDWNILSHQPNASNSAHSLELTSLISAEAKATAAKAMTPEGSAVSIVFPKKKPPLPPRRAISGPISNDDANIPKVEQKKKPPAVPRKPAILKAPRTGSESNSTTAESAGTAKPKKKPPVAHKKPSNLQSTYFENNSSLSISSGNSDITPGLNNNHSTDSLRTKKSSTAPAPPVSRMLRKASTECSNVNFIPTSGLSPRTAPLPHKSNSFITSDAPLSFDQTIVKHAASDVGIITSSSSQATQFVDRKAELWLQKVSLAINNGLIPEQVQIMFWVAPSDIEDDCYGLSEILKAK</sequence>
<feature type="region of interest" description="Disordered" evidence="1">
    <location>
        <begin position="505"/>
        <end position="542"/>
    </location>
</feature>
<evidence type="ECO:0000256" key="1">
    <source>
        <dbReference type="SAM" id="MobiDB-lite"/>
    </source>
</evidence>
<feature type="compositionally biased region" description="Polar residues" evidence="1">
    <location>
        <begin position="641"/>
        <end position="651"/>
    </location>
</feature>
<protein>
    <submittedName>
        <fullName evidence="3">Phosphatidate phosphatase</fullName>
    </submittedName>
</protein>
<evidence type="ECO:0000313" key="4">
    <source>
        <dbReference type="Proteomes" id="UP001360560"/>
    </source>
</evidence>
<dbReference type="InterPro" id="IPR019236">
    <property type="entry name" value="APP1_cat"/>
</dbReference>
<dbReference type="Proteomes" id="UP001360560">
    <property type="component" value="Unassembled WGS sequence"/>
</dbReference>
<feature type="compositionally biased region" description="Low complexity" evidence="1">
    <location>
        <begin position="524"/>
        <end position="534"/>
    </location>
</feature>
<dbReference type="GO" id="GO:0008195">
    <property type="term" value="F:phosphatidate phosphatase activity"/>
    <property type="evidence" value="ECO:0007669"/>
    <property type="project" value="InterPro"/>
</dbReference>
<dbReference type="PANTHER" id="PTHR28208">
    <property type="entry name" value="PHOSPHATIDATE PHOSPHATASE APP1"/>
    <property type="match status" value="1"/>
</dbReference>
<proteinExistence type="predicted"/>
<evidence type="ECO:0000313" key="3">
    <source>
        <dbReference type="EMBL" id="GMM38587.1"/>
    </source>
</evidence>
<feature type="compositionally biased region" description="Basic and acidic residues" evidence="1">
    <location>
        <begin position="77"/>
        <end position="86"/>
    </location>
</feature>
<feature type="region of interest" description="Disordered" evidence="1">
    <location>
        <begin position="72"/>
        <end position="99"/>
    </location>
</feature>
<dbReference type="EMBL" id="BTFZ01000020">
    <property type="protein sequence ID" value="GMM38587.1"/>
    <property type="molecule type" value="Genomic_DNA"/>
</dbReference>